<evidence type="ECO:0000256" key="8">
    <source>
        <dbReference type="ARBA" id="ARBA00022840"/>
    </source>
</evidence>
<keyword evidence="2" id="KW-1003">Cell membrane</keyword>
<evidence type="ECO:0008006" key="16">
    <source>
        <dbReference type="Google" id="ProtNLM"/>
    </source>
</evidence>
<evidence type="ECO:0000256" key="6">
    <source>
        <dbReference type="ARBA" id="ARBA00022741"/>
    </source>
</evidence>
<dbReference type="InterPro" id="IPR036426">
    <property type="entry name" value="Bulb-type_lectin_dom_sf"/>
</dbReference>
<accession>A0A4S4EEJ9</accession>
<dbReference type="PANTHER" id="PTHR27002">
    <property type="entry name" value="RECEPTOR-LIKE SERINE/THREONINE-PROTEIN KINASE SD1-8"/>
    <property type="match status" value="1"/>
</dbReference>
<reference evidence="14 15" key="1">
    <citation type="journal article" date="2018" name="Proc. Natl. Acad. Sci. U.S.A.">
        <title>Draft genome sequence of Camellia sinensis var. sinensis provides insights into the evolution of the tea genome and tea quality.</title>
        <authorList>
            <person name="Wei C."/>
            <person name="Yang H."/>
            <person name="Wang S."/>
            <person name="Zhao J."/>
            <person name="Liu C."/>
            <person name="Gao L."/>
            <person name="Xia E."/>
            <person name="Lu Y."/>
            <person name="Tai Y."/>
            <person name="She G."/>
            <person name="Sun J."/>
            <person name="Cao H."/>
            <person name="Tong W."/>
            <person name="Gao Q."/>
            <person name="Li Y."/>
            <person name="Deng W."/>
            <person name="Jiang X."/>
            <person name="Wang W."/>
            <person name="Chen Q."/>
            <person name="Zhang S."/>
            <person name="Li H."/>
            <person name="Wu J."/>
            <person name="Wang P."/>
            <person name="Li P."/>
            <person name="Shi C."/>
            <person name="Zheng F."/>
            <person name="Jian J."/>
            <person name="Huang B."/>
            <person name="Shan D."/>
            <person name="Shi M."/>
            <person name="Fang C."/>
            <person name="Yue Y."/>
            <person name="Li F."/>
            <person name="Li D."/>
            <person name="Wei S."/>
            <person name="Han B."/>
            <person name="Jiang C."/>
            <person name="Yin Y."/>
            <person name="Xia T."/>
            <person name="Zhang Z."/>
            <person name="Bennetzen J.L."/>
            <person name="Zhao S."/>
            <person name="Wan X."/>
        </authorList>
    </citation>
    <scope>NUCLEOTIDE SEQUENCE [LARGE SCALE GENOMIC DNA]</scope>
    <source>
        <strain evidence="15">cv. Shuchazao</strain>
        <tissue evidence="14">Leaf</tissue>
    </source>
</reference>
<dbReference type="InterPro" id="IPR000719">
    <property type="entry name" value="Prot_kinase_dom"/>
</dbReference>
<dbReference type="InterPro" id="IPR001245">
    <property type="entry name" value="Ser-Thr/Tyr_kinase_cat_dom"/>
</dbReference>
<protein>
    <recommendedName>
        <fullName evidence="16">Bulb-type lectin domain-containing protein</fullName>
    </recommendedName>
</protein>
<feature type="domain" description="Protein kinase" evidence="12">
    <location>
        <begin position="366"/>
        <end position="590"/>
    </location>
</feature>
<dbReference type="InterPro" id="IPR001480">
    <property type="entry name" value="Bulb-type_lectin_dom"/>
</dbReference>
<feature type="signal peptide" evidence="11">
    <location>
        <begin position="1"/>
        <end position="34"/>
    </location>
</feature>
<dbReference type="PANTHER" id="PTHR27002:SF841">
    <property type="entry name" value="RECEPTOR-LIKE SERINE_THREONINE-PROTEIN KINASE"/>
    <property type="match status" value="1"/>
</dbReference>
<keyword evidence="9" id="KW-0325">Glycoprotein</keyword>
<evidence type="ECO:0000256" key="4">
    <source>
        <dbReference type="ARBA" id="ARBA00022679"/>
    </source>
</evidence>
<proteinExistence type="predicted"/>
<feature type="chain" id="PRO_5020951570" description="Bulb-type lectin domain-containing protein" evidence="11">
    <location>
        <begin position="35"/>
        <end position="590"/>
    </location>
</feature>
<organism evidence="14 15">
    <name type="scientific">Camellia sinensis var. sinensis</name>
    <name type="common">China tea</name>
    <dbReference type="NCBI Taxonomy" id="542762"/>
    <lineage>
        <taxon>Eukaryota</taxon>
        <taxon>Viridiplantae</taxon>
        <taxon>Streptophyta</taxon>
        <taxon>Embryophyta</taxon>
        <taxon>Tracheophyta</taxon>
        <taxon>Spermatophyta</taxon>
        <taxon>Magnoliopsida</taxon>
        <taxon>eudicotyledons</taxon>
        <taxon>Gunneridae</taxon>
        <taxon>Pentapetalae</taxon>
        <taxon>asterids</taxon>
        <taxon>Ericales</taxon>
        <taxon>Theaceae</taxon>
        <taxon>Camellia</taxon>
    </lineage>
</organism>
<dbReference type="Proteomes" id="UP000306102">
    <property type="component" value="Unassembled WGS sequence"/>
</dbReference>
<evidence type="ECO:0000313" key="14">
    <source>
        <dbReference type="EMBL" id="THG14352.1"/>
    </source>
</evidence>
<dbReference type="CDD" id="cd00028">
    <property type="entry name" value="B_lectin"/>
    <property type="match status" value="1"/>
</dbReference>
<evidence type="ECO:0000256" key="2">
    <source>
        <dbReference type="ARBA" id="ARBA00022475"/>
    </source>
</evidence>
<comment type="subcellular location">
    <subcellularLocation>
        <location evidence="1">Cell membrane</location>
        <topology evidence="1">Single-pass type I membrane protein</topology>
    </subcellularLocation>
</comment>
<keyword evidence="6" id="KW-0547">Nucleotide-binding</keyword>
<gene>
    <name evidence="14" type="ORF">TEA_018906</name>
</gene>
<evidence type="ECO:0000256" key="9">
    <source>
        <dbReference type="ARBA" id="ARBA00023180"/>
    </source>
</evidence>
<keyword evidence="15" id="KW-1185">Reference proteome</keyword>
<evidence type="ECO:0000259" key="13">
    <source>
        <dbReference type="PROSITE" id="PS50927"/>
    </source>
</evidence>
<dbReference type="PROSITE" id="PS50927">
    <property type="entry name" value="BULB_LECTIN"/>
    <property type="match status" value="1"/>
</dbReference>
<keyword evidence="7" id="KW-0418">Kinase</keyword>
<dbReference type="SMART" id="SM00108">
    <property type="entry name" value="B_lectin"/>
    <property type="match status" value="1"/>
</dbReference>
<dbReference type="AlphaFoldDB" id="A0A4S4EEJ9"/>
<feature type="transmembrane region" description="Helical" evidence="10">
    <location>
        <begin position="295"/>
        <end position="317"/>
    </location>
</feature>
<dbReference type="SUPFAM" id="SSF51110">
    <property type="entry name" value="alpha-D-mannose-specific plant lectins"/>
    <property type="match status" value="1"/>
</dbReference>
<keyword evidence="8" id="KW-0067">ATP-binding</keyword>
<evidence type="ECO:0000256" key="7">
    <source>
        <dbReference type="ARBA" id="ARBA00022777"/>
    </source>
</evidence>
<dbReference type="GO" id="GO:0005886">
    <property type="term" value="C:plasma membrane"/>
    <property type="evidence" value="ECO:0007669"/>
    <property type="project" value="UniProtKB-SubCell"/>
</dbReference>
<dbReference type="FunFam" id="3.30.200.20:FF:000162">
    <property type="entry name" value="Adenine nucleotide alpha hydrolase-like domain kinase"/>
    <property type="match status" value="1"/>
</dbReference>
<keyword evidence="10" id="KW-1133">Transmembrane helix</keyword>
<dbReference type="GO" id="GO:0005524">
    <property type="term" value="F:ATP binding"/>
    <property type="evidence" value="ECO:0007669"/>
    <property type="project" value="UniProtKB-KW"/>
</dbReference>
<dbReference type="InterPro" id="IPR011009">
    <property type="entry name" value="Kinase-like_dom_sf"/>
</dbReference>
<evidence type="ECO:0000259" key="12">
    <source>
        <dbReference type="PROSITE" id="PS50011"/>
    </source>
</evidence>
<dbReference type="Gene3D" id="2.90.10.10">
    <property type="entry name" value="Bulb-type lectin domain"/>
    <property type="match status" value="1"/>
</dbReference>
<evidence type="ECO:0000256" key="1">
    <source>
        <dbReference type="ARBA" id="ARBA00004251"/>
    </source>
</evidence>
<keyword evidence="10" id="KW-0812">Transmembrane</keyword>
<keyword evidence="10" id="KW-0472">Membrane</keyword>
<evidence type="ECO:0000313" key="15">
    <source>
        <dbReference type="Proteomes" id="UP000306102"/>
    </source>
</evidence>
<evidence type="ECO:0000256" key="5">
    <source>
        <dbReference type="ARBA" id="ARBA00022729"/>
    </source>
</evidence>
<dbReference type="Pfam" id="PF07714">
    <property type="entry name" value="PK_Tyr_Ser-Thr"/>
    <property type="match status" value="1"/>
</dbReference>
<keyword evidence="3" id="KW-0723">Serine/threonine-protein kinase</keyword>
<keyword evidence="5 11" id="KW-0732">Signal</keyword>
<dbReference type="FunFam" id="2.90.10.10:FF:000005">
    <property type="entry name" value="G-type lectin S-receptor-like serine/threonine-protein kinase"/>
    <property type="match status" value="1"/>
</dbReference>
<name>A0A4S4EEJ9_CAMSN</name>
<comment type="caution">
    <text evidence="14">The sequence shown here is derived from an EMBL/GenBank/DDBJ whole genome shotgun (WGS) entry which is preliminary data.</text>
</comment>
<dbReference type="GO" id="GO:0004674">
    <property type="term" value="F:protein serine/threonine kinase activity"/>
    <property type="evidence" value="ECO:0007669"/>
    <property type="project" value="UniProtKB-KW"/>
</dbReference>
<feature type="domain" description="Bulb-type lectin" evidence="13">
    <location>
        <begin position="35"/>
        <end position="160"/>
    </location>
</feature>
<keyword evidence="4" id="KW-0808">Transferase</keyword>
<sequence length="590" mass="65438">MMDHLKPKDPSMACYFLLNITIILSSSLFPVCASEDILRAGESINTNQTLTSAGGNFALGFFSPGNSTNRYIGIWYKTISKQTVIWVANRENLLAQNSTAVFRLGDDGNLVIFYGRGQVVWSTNATILILAIDSTVAQLSDNGNLVLRLGDDTLLWQNLSISELVADFEALTIGAYLPILVLLSFDFVTFDFGPLVNLDFEAHLAQSVASFCCKTQILDLILVSVDKPDITHPTPDLTGYITEGQIYIDRKLHNQQVESENWTAKPYILMGRQLRSSTRNVFIADGKFKHRSRSLIAIAAAAISAGLLLISSFGYVLRMRRLRSQETIDGDLHELDANSSASVTGPSNGELLSFSLRSILAATDNFSEVKQLGEGGYGPVYKGNLPEVQVVAIKKQYKKSLQGAEEFMNELKLTAKLQHQNLVRLLGCCVEQEEKILIYEVYMSLEYALYEKFSEKFSFGVLMLEIVSGKRNTSFHLTKLSLTPLGWVTWENWKEGSCLEFIDPSIRETCDIHEALNCVAVGLLCVQEFPSDRSTMYDAVLMMSNENASIPLPKKLALSTCRSSNTVTYPSQTSSSYSNNEVTITLPDAR</sequence>
<dbReference type="Pfam" id="PF01453">
    <property type="entry name" value="B_lectin"/>
    <property type="match status" value="1"/>
</dbReference>
<dbReference type="STRING" id="542762.A0A4S4EEJ9"/>
<evidence type="ECO:0000256" key="11">
    <source>
        <dbReference type="SAM" id="SignalP"/>
    </source>
</evidence>
<evidence type="ECO:0000256" key="3">
    <source>
        <dbReference type="ARBA" id="ARBA00022527"/>
    </source>
</evidence>
<dbReference type="SUPFAM" id="SSF56112">
    <property type="entry name" value="Protein kinase-like (PK-like)"/>
    <property type="match status" value="1"/>
</dbReference>
<dbReference type="PROSITE" id="PS50011">
    <property type="entry name" value="PROTEIN_KINASE_DOM"/>
    <property type="match status" value="1"/>
</dbReference>
<dbReference type="Gene3D" id="3.30.200.20">
    <property type="entry name" value="Phosphorylase Kinase, domain 1"/>
    <property type="match status" value="1"/>
</dbReference>
<dbReference type="EMBL" id="SDRB02005397">
    <property type="protein sequence ID" value="THG14352.1"/>
    <property type="molecule type" value="Genomic_DNA"/>
</dbReference>
<evidence type="ECO:0000256" key="10">
    <source>
        <dbReference type="SAM" id="Phobius"/>
    </source>
</evidence>
<dbReference type="Gene3D" id="3.40.50.12240">
    <property type="match status" value="1"/>
</dbReference>